<evidence type="ECO:0000256" key="4">
    <source>
        <dbReference type="ARBA" id="ARBA00022475"/>
    </source>
</evidence>
<evidence type="ECO:0000256" key="9">
    <source>
        <dbReference type="RuleBase" id="RU362122"/>
    </source>
</evidence>
<feature type="transmembrane region" description="Helical" evidence="9">
    <location>
        <begin position="129"/>
        <end position="148"/>
    </location>
</feature>
<sequence length="463" mass="50104">MSRGNRKMKSLPRSHVFFVGLMLFSLFFGAGNLIFPPILGQQAGDSFIYAISGFILTGVGLPLLTVIAIALSGRDMQHLASRVHPKFGILFAVVVYLSIGPSMGIPRVANVAFEMGVRSFVPESLQSSSWVLFVYTLVFFCVVYWLCLNPSKLVVRVGNILTPLLLISITILFIAAMMGPLGEAQPAIKEYAVSPGFKGFMEGYLTMDTIAALAFGIIVINAIRDQGVQDKRTITRAAIQAAIIAGVGLSLVYAALGFLGVTSVTGLGYAANGGQLLTQIVQQLFGEAGLILLAAIVTLACLTTCIGLVSACSQYFSTLLGRFTYNQIAFIICVLGLLVANLGLNKIISISIPILLIIYPVSIVLIILSLSHRLFGGRQSVYVGALVGTFIISIFDGLKQADIQFDTILSWLKMLPLYNQGIGWLVPAIVGGVIGYLLGLIWPESKRFFYKVTRKFKTYFKKK</sequence>
<evidence type="ECO:0000256" key="5">
    <source>
        <dbReference type="ARBA" id="ARBA00022692"/>
    </source>
</evidence>
<dbReference type="Pfam" id="PF05525">
    <property type="entry name" value="Branch_AA_trans"/>
    <property type="match status" value="1"/>
</dbReference>
<accession>A0ABT4EH68</accession>
<keyword evidence="7 9" id="KW-1133">Transmembrane helix</keyword>
<feature type="transmembrane region" description="Helical" evidence="9">
    <location>
        <begin position="16"/>
        <end position="35"/>
    </location>
</feature>
<evidence type="ECO:0000256" key="2">
    <source>
        <dbReference type="ARBA" id="ARBA00008540"/>
    </source>
</evidence>
<feature type="transmembrane region" description="Helical" evidence="9">
    <location>
        <begin position="290"/>
        <end position="311"/>
    </location>
</feature>
<dbReference type="Proteomes" id="UP001527090">
    <property type="component" value="Unassembled WGS sequence"/>
</dbReference>
<name>A0ABT4EH68_PAEAL</name>
<comment type="subcellular location">
    <subcellularLocation>
        <location evidence="1 9">Cell membrane</location>
        <topology evidence="1 9">Multi-pass membrane protein</topology>
    </subcellularLocation>
</comment>
<comment type="caution">
    <text evidence="10">The sequence shown here is derived from an EMBL/GenBank/DDBJ whole genome shotgun (WGS) entry which is preliminary data.</text>
</comment>
<keyword evidence="4" id="KW-1003">Cell membrane</keyword>
<dbReference type="PANTHER" id="PTHR30588:SF0">
    <property type="entry name" value="BRANCHED-CHAIN AMINO ACID PERMEASE BRNQ"/>
    <property type="match status" value="1"/>
</dbReference>
<feature type="transmembrane region" description="Helical" evidence="9">
    <location>
        <begin position="243"/>
        <end position="270"/>
    </location>
</feature>
<feature type="transmembrane region" description="Helical" evidence="9">
    <location>
        <begin position="87"/>
        <end position="109"/>
    </location>
</feature>
<feature type="transmembrane region" description="Helical" evidence="9">
    <location>
        <begin position="323"/>
        <end position="344"/>
    </location>
</feature>
<feature type="transmembrane region" description="Helical" evidence="9">
    <location>
        <begin position="350"/>
        <end position="370"/>
    </location>
</feature>
<evidence type="ECO:0000256" key="7">
    <source>
        <dbReference type="ARBA" id="ARBA00022989"/>
    </source>
</evidence>
<comment type="function">
    <text evidence="9">Component of the transport system for branched-chain amino acids.</text>
</comment>
<gene>
    <name evidence="10" type="primary">brnQ</name>
    <name evidence="10" type="ORF">M5X04_20530</name>
</gene>
<feature type="transmembrane region" description="Helical" evidence="9">
    <location>
        <begin position="47"/>
        <end position="71"/>
    </location>
</feature>
<keyword evidence="8 9" id="KW-0472">Membrane</keyword>
<dbReference type="NCBIfam" id="TIGR00796">
    <property type="entry name" value="livcs"/>
    <property type="match status" value="1"/>
</dbReference>
<organism evidence="10 11">
    <name type="scientific">Paenibacillus alvei</name>
    <name type="common">Bacillus alvei</name>
    <dbReference type="NCBI Taxonomy" id="44250"/>
    <lineage>
        <taxon>Bacteria</taxon>
        <taxon>Bacillati</taxon>
        <taxon>Bacillota</taxon>
        <taxon>Bacilli</taxon>
        <taxon>Bacillales</taxon>
        <taxon>Paenibacillaceae</taxon>
        <taxon>Paenibacillus</taxon>
    </lineage>
</organism>
<evidence type="ECO:0000256" key="1">
    <source>
        <dbReference type="ARBA" id="ARBA00004651"/>
    </source>
</evidence>
<protein>
    <recommendedName>
        <fullName evidence="9">Branched-chain amino acid transport system carrier protein</fullName>
    </recommendedName>
</protein>
<evidence type="ECO:0000256" key="8">
    <source>
        <dbReference type="ARBA" id="ARBA00023136"/>
    </source>
</evidence>
<dbReference type="Gene3D" id="1.20.1740.10">
    <property type="entry name" value="Amino acid/polyamine transporter I"/>
    <property type="match status" value="1"/>
</dbReference>
<evidence type="ECO:0000313" key="11">
    <source>
        <dbReference type="Proteomes" id="UP001527090"/>
    </source>
</evidence>
<reference evidence="10 11" key="1">
    <citation type="submission" date="2022-05" db="EMBL/GenBank/DDBJ databases">
        <title>Genome Sequencing of Bee-Associated Microbes.</title>
        <authorList>
            <person name="Dunlap C."/>
        </authorList>
    </citation>
    <scope>NUCLEOTIDE SEQUENCE [LARGE SCALE GENOMIC DNA]</scope>
    <source>
        <strain evidence="10 11">NRRL NRS-750</strain>
    </source>
</reference>
<keyword evidence="5 9" id="KW-0812">Transmembrane</keyword>
<feature type="transmembrane region" description="Helical" evidence="9">
    <location>
        <begin position="201"/>
        <end position="223"/>
    </location>
</feature>
<dbReference type="PANTHER" id="PTHR30588">
    <property type="entry name" value="BRANCHED-CHAIN AMINO ACID TRANSPORT SYSTEM 2 CARRIER PROTEIN"/>
    <property type="match status" value="1"/>
</dbReference>
<keyword evidence="6 9" id="KW-0029">Amino-acid transport</keyword>
<keyword evidence="3 9" id="KW-0813">Transport</keyword>
<dbReference type="EMBL" id="JAMDLY010000016">
    <property type="protein sequence ID" value="MCY9531696.1"/>
    <property type="molecule type" value="Genomic_DNA"/>
</dbReference>
<evidence type="ECO:0000313" key="10">
    <source>
        <dbReference type="EMBL" id="MCY9531696.1"/>
    </source>
</evidence>
<comment type="similarity">
    <text evidence="2 9">Belongs to the branched chain amino acid transporter family.</text>
</comment>
<feature type="transmembrane region" description="Helical" evidence="9">
    <location>
        <begin position="382"/>
        <end position="401"/>
    </location>
</feature>
<keyword evidence="11" id="KW-1185">Reference proteome</keyword>
<proteinExistence type="inferred from homology"/>
<dbReference type="InterPro" id="IPR004685">
    <property type="entry name" value="Brnchd-chn_aa_trnsp_Livcs"/>
</dbReference>
<feature type="transmembrane region" description="Helical" evidence="9">
    <location>
        <begin position="160"/>
        <end position="181"/>
    </location>
</feature>
<evidence type="ECO:0000256" key="6">
    <source>
        <dbReference type="ARBA" id="ARBA00022970"/>
    </source>
</evidence>
<evidence type="ECO:0000256" key="3">
    <source>
        <dbReference type="ARBA" id="ARBA00022448"/>
    </source>
</evidence>
<feature type="transmembrane region" description="Helical" evidence="9">
    <location>
        <begin position="421"/>
        <end position="442"/>
    </location>
</feature>